<evidence type="ECO:0000313" key="2">
    <source>
        <dbReference type="EMBL" id="SHF44617.1"/>
    </source>
</evidence>
<dbReference type="RefSeq" id="WP_072956488.1">
    <property type="nucleotide sequence ID" value="NZ_FQUT01000004.1"/>
</dbReference>
<keyword evidence="1" id="KW-1133">Transmembrane helix</keyword>
<keyword evidence="1" id="KW-0812">Transmembrane</keyword>
<feature type="transmembrane region" description="Helical" evidence="1">
    <location>
        <begin position="6"/>
        <end position="26"/>
    </location>
</feature>
<feature type="transmembrane region" description="Helical" evidence="1">
    <location>
        <begin position="65"/>
        <end position="84"/>
    </location>
</feature>
<feature type="transmembrane region" description="Helical" evidence="1">
    <location>
        <begin position="38"/>
        <end position="59"/>
    </location>
</feature>
<dbReference type="Proteomes" id="UP000184518">
    <property type="component" value="Unassembled WGS sequence"/>
</dbReference>
<accession>A0A1M5BQV9</accession>
<gene>
    <name evidence="2" type="ORF">SAMN05443633_104255</name>
</gene>
<keyword evidence="3" id="KW-1185">Reference proteome</keyword>
<organism evidence="2 3">
    <name type="scientific">Chryseobacterium arachidis</name>
    <dbReference type="NCBI Taxonomy" id="1416778"/>
    <lineage>
        <taxon>Bacteria</taxon>
        <taxon>Pseudomonadati</taxon>
        <taxon>Bacteroidota</taxon>
        <taxon>Flavobacteriia</taxon>
        <taxon>Flavobacteriales</taxon>
        <taxon>Weeksellaceae</taxon>
        <taxon>Chryseobacterium group</taxon>
        <taxon>Chryseobacterium</taxon>
    </lineage>
</organism>
<evidence type="ECO:0000256" key="1">
    <source>
        <dbReference type="SAM" id="Phobius"/>
    </source>
</evidence>
<dbReference type="STRING" id="1416778.SAMN05443633_104255"/>
<dbReference type="InterPro" id="IPR010718">
    <property type="entry name" value="DUF1294"/>
</dbReference>
<evidence type="ECO:0000313" key="3">
    <source>
        <dbReference type="Proteomes" id="UP000184518"/>
    </source>
</evidence>
<name>A0A1M5BQV9_9FLAO</name>
<reference evidence="3" key="1">
    <citation type="submission" date="2016-11" db="EMBL/GenBank/DDBJ databases">
        <authorList>
            <person name="Varghese N."/>
            <person name="Submissions S."/>
        </authorList>
    </citation>
    <scope>NUCLEOTIDE SEQUENCE [LARGE SCALE GENOMIC DNA]</scope>
    <source>
        <strain evidence="3">DSM 27619</strain>
    </source>
</reference>
<dbReference type="AlphaFoldDB" id="A0A1M5BQV9"/>
<protein>
    <submittedName>
        <fullName evidence="2">Uncharacterized membrane protein YsdA, DUF1294 family</fullName>
    </submittedName>
</protein>
<sequence>MTEILFVIAVLNLLSFGLFGYDKFLAKKHRRRVSENTLLCSTFFGGTIGAVAGMFIFRHKISKNSFLWKFGMIILFQIVLVLFIKYKILNMKMC</sequence>
<dbReference type="OrthoDB" id="1080927at2"/>
<proteinExistence type="predicted"/>
<dbReference type="Pfam" id="PF06961">
    <property type="entry name" value="DUF1294"/>
    <property type="match status" value="1"/>
</dbReference>
<dbReference type="EMBL" id="FQUT01000004">
    <property type="protein sequence ID" value="SHF44617.1"/>
    <property type="molecule type" value="Genomic_DNA"/>
</dbReference>
<keyword evidence="1" id="KW-0472">Membrane</keyword>